<dbReference type="InterPro" id="IPR036249">
    <property type="entry name" value="Thioredoxin-like_sf"/>
</dbReference>
<dbReference type="SFLD" id="SFLDS00019">
    <property type="entry name" value="Glutathione_Transferase_(cytos"/>
    <property type="match status" value="1"/>
</dbReference>
<dbReference type="WBParaSite" id="BXY_0629100.1">
    <property type="protein sequence ID" value="BXY_0629100.1"/>
    <property type="gene ID" value="BXY_0629100"/>
</dbReference>
<comment type="similarity">
    <text evidence="3">Belongs to the GST superfamily. Sigma family.</text>
</comment>
<evidence type="ECO:0000313" key="8">
    <source>
        <dbReference type="Proteomes" id="UP000095284"/>
    </source>
</evidence>
<dbReference type="SMR" id="A0A1I7RZW8"/>
<evidence type="ECO:0000259" key="5">
    <source>
        <dbReference type="PROSITE" id="PS50404"/>
    </source>
</evidence>
<dbReference type="Pfam" id="PF14497">
    <property type="entry name" value="GST_C_3"/>
    <property type="match status" value="1"/>
</dbReference>
<dbReference type="Proteomes" id="UP000582659">
    <property type="component" value="Unassembled WGS sequence"/>
</dbReference>
<dbReference type="InterPro" id="IPR036282">
    <property type="entry name" value="Glutathione-S-Trfase_C_sf"/>
</dbReference>
<evidence type="ECO:0000256" key="4">
    <source>
        <dbReference type="ARBA" id="ARBA00047960"/>
    </source>
</evidence>
<dbReference type="OrthoDB" id="414243at2759"/>
<evidence type="ECO:0000259" key="6">
    <source>
        <dbReference type="PROSITE" id="PS50405"/>
    </source>
</evidence>
<dbReference type="InterPro" id="IPR004046">
    <property type="entry name" value="GST_C"/>
</dbReference>
<dbReference type="EMBL" id="CAJFDI010000003">
    <property type="protein sequence ID" value="CAD5222121.1"/>
    <property type="molecule type" value="Genomic_DNA"/>
</dbReference>
<evidence type="ECO:0000313" key="9">
    <source>
        <dbReference type="Proteomes" id="UP000659654"/>
    </source>
</evidence>
<dbReference type="Gene3D" id="3.40.30.10">
    <property type="entry name" value="Glutaredoxin"/>
    <property type="match status" value="1"/>
</dbReference>
<dbReference type="SUPFAM" id="SSF47616">
    <property type="entry name" value="GST C-terminal domain-like"/>
    <property type="match status" value="1"/>
</dbReference>
<dbReference type="FunFam" id="3.40.30.10:FF:000608">
    <property type="entry name" value="Glutathione S-Transferase"/>
    <property type="match status" value="1"/>
</dbReference>
<proteinExistence type="inferred from homology"/>
<dbReference type="eggNOG" id="KOG1695">
    <property type="taxonomic scope" value="Eukaryota"/>
</dbReference>
<evidence type="ECO:0000313" key="10">
    <source>
        <dbReference type="WBParaSite" id="BXY_0629100.1"/>
    </source>
</evidence>
<dbReference type="InterPro" id="IPR004045">
    <property type="entry name" value="Glutathione_S-Trfase_N"/>
</dbReference>
<reference evidence="7" key="2">
    <citation type="submission" date="2020-09" db="EMBL/GenBank/DDBJ databases">
        <authorList>
            <person name="Kikuchi T."/>
        </authorList>
    </citation>
    <scope>NUCLEOTIDE SEQUENCE</scope>
    <source>
        <strain evidence="7">Ka4C1</strain>
    </source>
</reference>
<keyword evidence="9" id="KW-1185">Reference proteome</keyword>
<sequence>MVHYKLTYGDARGLGEPARLIFHYAKVDFEDDRLTDFFTAMEKIRDQLPFGQAPVLTVDGTAMIAQSQAIYRFLSRRFGLAGKDDIEQAQVDSYGDFLQDLMTNVRPYMLVVSGHGQGDKEKLAQDAKTYVETKWEKYFNRIVDASGTGFLAKSGLTWPDFIVSNFYETAKNIGLDAVTNIKHFKTIHDNVKALPQLKEYFAQRKSSQF</sequence>
<dbReference type="SFLD" id="SFLDG01205">
    <property type="entry name" value="AMPS.1"/>
    <property type="match status" value="1"/>
</dbReference>
<evidence type="ECO:0000313" key="7">
    <source>
        <dbReference type="EMBL" id="CAD5222121.1"/>
    </source>
</evidence>
<dbReference type="CDD" id="cd03039">
    <property type="entry name" value="GST_N_Sigma_like"/>
    <property type="match status" value="1"/>
</dbReference>
<dbReference type="InterPro" id="IPR040079">
    <property type="entry name" value="Glutathione_S-Trfase"/>
</dbReference>
<protein>
    <recommendedName>
        <fullName evidence="1">glutathione transferase</fullName>
        <ecNumber evidence="1">2.5.1.18</ecNumber>
    </recommendedName>
</protein>
<feature type="domain" description="GST C-terminal" evidence="6">
    <location>
        <begin position="84"/>
        <end position="209"/>
    </location>
</feature>
<comment type="catalytic activity">
    <reaction evidence="4">
        <text>RX + glutathione = an S-substituted glutathione + a halide anion + H(+)</text>
        <dbReference type="Rhea" id="RHEA:16437"/>
        <dbReference type="ChEBI" id="CHEBI:15378"/>
        <dbReference type="ChEBI" id="CHEBI:16042"/>
        <dbReference type="ChEBI" id="CHEBI:17792"/>
        <dbReference type="ChEBI" id="CHEBI:57925"/>
        <dbReference type="ChEBI" id="CHEBI:90779"/>
        <dbReference type="EC" id="2.5.1.18"/>
    </reaction>
</comment>
<evidence type="ECO:0000256" key="2">
    <source>
        <dbReference type="ARBA" id="ARBA00022679"/>
    </source>
</evidence>
<dbReference type="InterPro" id="IPR010987">
    <property type="entry name" value="Glutathione-S-Trfase_C-like"/>
</dbReference>
<dbReference type="InterPro" id="IPR050213">
    <property type="entry name" value="GST_superfamily"/>
</dbReference>
<evidence type="ECO:0000256" key="1">
    <source>
        <dbReference type="ARBA" id="ARBA00012452"/>
    </source>
</evidence>
<gene>
    <name evidence="7" type="ORF">BXYJ_LOCUS7089</name>
</gene>
<dbReference type="GO" id="GO:0006749">
    <property type="term" value="P:glutathione metabolic process"/>
    <property type="evidence" value="ECO:0007669"/>
    <property type="project" value="TreeGrafter"/>
</dbReference>
<feature type="domain" description="GST N-terminal" evidence="5">
    <location>
        <begin position="2"/>
        <end position="82"/>
    </location>
</feature>
<organism evidence="8 10">
    <name type="scientific">Bursaphelenchus xylophilus</name>
    <name type="common">Pinewood nematode worm</name>
    <name type="synonym">Aphelenchoides xylophilus</name>
    <dbReference type="NCBI Taxonomy" id="6326"/>
    <lineage>
        <taxon>Eukaryota</taxon>
        <taxon>Metazoa</taxon>
        <taxon>Ecdysozoa</taxon>
        <taxon>Nematoda</taxon>
        <taxon>Chromadorea</taxon>
        <taxon>Rhabditida</taxon>
        <taxon>Tylenchina</taxon>
        <taxon>Tylenchomorpha</taxon>
        <taxon>Aphelenchoidea</taxon>
        <taxon>Aphelenchoididae</taxon>
        <taxon>Bursaphelenchus</taxon>
    </lineage>
</organism>
<dbReference type="GO" id="GO:0004364">
    <property type="term" value="F:glutathione transferase activity"/>
    <property type="evidence" value="ECO:0007669"/>
    <property type="project" value="UniProtKB-EC"/>
</dbReference>
<reference evidence="10" key="1">
    <citation type="submission" date="2016-11" db="UniProtKB">
        <authorList>
            <consortium name="WormBaseParasite"/>
        </authorList>
    </citation>
    <scope>IDENTIFICATION</scope>
</reference>
<dbReference type="AlphaFoldDB" id="A0A1I7RZW8"/>
<dbReference type="Proteomes" id="UP000095284">
    <property type="component" value="Unplaced"/>
</dbReference>
<name>A0A1I7RZW8_BURXY</name>
<dbReference type="PROSITE" id="PS50404">
    <property type="entry name" value="GST_NTER"/>
    <property type="match status" value="1"/>
</dbReference>
<dbReference type="PROSITE" id="PS50405">
    <property type="entry name" value="GST_CTER"/>
    <property type="match status" value="1"/>
</dbReference>
<dbReference type="SUPFAM" id="SSF52833">
    <property type="entry name" value="Thioredoxin-like"/>
    <property type="match status" value="1"/>
</dbReference>
<evidence type="ECO:0000256" key="3">
    <source>
        <dbReference type="ARBA" id="ARBA00038317"/>
    </source>
</evidence>
<dbReference type="Proteomes" id="UP000659654">
    <property type="component" value="Unassembled WGS sequence"/>
</dbReference>
<accession>A0A1I7RZW8</accession>
<keyword evidence="2" id="KW-0808">Transferase</keyword>
<dbReference type="EMBL" id="CAJFCV020000003">
    <property type="protein sequence ID" value="CAG9109176.1"/>
    <property type="molecule type" value="Genomic_DNA"/>
</dbReference>
<dbReference type="SFLD" id="SFLDG00363">
    <property type="entry name" value="AMPS_(cytGST):_Alpha-__Mu-__Pi"/>
    <property type="match status" value="1"/>
</dbReference>
<dbReference type="PANTHER" id="PTHR11571">
    <property type="entry name" value="GLUTATHIONE S-TRANSFERASE"/>
    <property type="match status" value="1"/>
</dbReference>
<dbReference type="Gene3D" id="1.20.1050.10">
    <property type="match status" value="1"/>
</dbReference>
<dbReference type="EC" id="2.5.1.18" evidence="1"/>
<dbReference type="PANTHER" id="PTHR11571:SF224">
    <property type="entry name" value="HEMATOPOIETIC PROSTAGLANDIN D SYNTHASE"/>
    <property type="match status" value="1"/>
</dbReference>